<keyword evidence="8" id="KW-1185">Reference proteome</keyword>
<dbReference type="PANTHER" id="PTHR33217">
    <property type="entry name" value="TRANSPOSASE FOR INSERTION SEQUENCE ELEMENT IS1081"/>
    <property type="match status" value="1"/>
</dbReference>
<reference evidence="7 8" key="1">
    <citation type="submission" date="2016-10" db="EMBL/GenBank/DDBJ databases">
        <authorList>
            <person name="de Groot N.N."/>
        </authorList>
    </citation>
    <scope>NUCLEOTIDE SEQUENCE [LARGE SCALE GENOMIC DNA]</scope>
    <source>
        <strain evidence="7 8">KHGC13</strain>
    </source>
</reference>
<keyword evidence="4 6" id="KW-0238">DNA-binding</keyword>
<keyword evidence="5 6" id="KW-0233">DNA recombination</keyword>
<organism evidence="7 8">
    <name type="scientific">Eubacterium pyruvativorans</name>
    <dbReference type="NCBI Taxonomy" id="155865"/>
    <lineage>
        <taxon>Bacteria</taxon>
        <taxon>Bacillati</taxon>
        <taxon>Bacillota</taxon>
        <taxon>Clostridia</taxon>
        <taxon>Eubacteriales</taxon>
        <taxon>Eubacteriaceae</taxon>
        <taxon>Eubacterium</taxon>
    </lineage>
</organism>
<dbReference type="Proteomes" id="UP000198817">
    <property type="component" value="Unassembled WGS sequence"/>
</dbReference>
<comment type="function">
    <text evidence="1 6">Required for the transposition of the insertion element.</text>
</comment>
<evidence type="ECO:0000256" key="5">
    <source>
        <dbReference type="ARBA" id="ARBA00023172"/>
    </source>
</evidence>
<evidence type="ECO:0000256" key="6">
    <source>
        <dbReference type="RuleBase" id="RU365089"/>
    </source>
</evidence>
<dbReference type="Pfam" id="PF00872">
    <property type="entry name" value="Transposase_mut"/>
    <property type="match status" value="2"/>
</dbReference>
<dbReference type="GO" id="GO:0004803">
    <property type="term" value="F:transposase activity"/>
    <property type="evidence" value="ECO:0007669"/>
    <property type="project" value="UniProtKB-UniRule"/>
</dbReference>
<protein>
    <recommendedName>
        <fullName evidence="6">Mutator family transposase</fullName>
    </recommendedName>
</protein>
<comment type="similarity">
    <text evidence="2 6">Belongs to the transposase mutator family.</text>
</comment>
<dbReference type="PROSITE" id="PS01007">
    <property type="entry name" value="TRANSPOSASE_MUTATOR"/>
    <property type="match status" value="1"/>
</dbReference>
<dbReference type="EMBL" id="FPBT01000037">
    <property type="protein sequence ID" value="SFU69943.1"/>
    <property type="molecule type" value="Genomic_DNA"/>
</dbReference>
<dbReference type="PANTHER" id="PTHR33217:SF8">
    <property type="entry name" value="MUTATOR FAMILY TRANSPOSASE"/>
    <property type="match status" value="1"/>
</dbReference>
<evidence type="ECO:0000313" key="8">
    <source>
        <dbReference type="Proteomes" id="UP000198817"/>
    </source>
</evidence>
<keyword evidence="6" id="KW-0814">Transposable element</keyword>
<evidence type="ECO:0000256" key="3">
    <source>
        <dbReference type="ARBA" id="ARBA00022578"/>
    </source>
</evidence>
<evidence type="ECO:0000256" key="1">
    <source>
        <dbReference type="ARBA" id="ARBA00002190"/>
    </source>
</evidence>
<proteinExistence type="inferred from homology"/>
<gene>
    <name evidence="7" type="ORF">SAMN05216508_1376</name>
</gene>
<dbReference type="NCBIfam" id="NF033543">
    <property type="entry name" value="transpos_IS256"/>
    <property type="match status" value="1"/>
</dbReference>
<keyword evidence="3 6" id="KW-0815">Transposition</keyword>
<evidence type="ECO:0000313" key="7">
    <source>
        <dbReference type="EMBL" id="SFU69943.1"/>
    </source>
</evidence>
<name>A0A1I7IAC7_9FIRM</name>
<dbReference type="InterPro" id="IPR001207">
    <property type="entry name" value="Transposase_mutator"/>
</dbReference>
<dbReference type="GO" id="GO:0006313">
    <property type="term" value="P:DNA transposition"/>
    <property type="evidence" value="ECO:0007669"/>
    <property type="project" value="UniProtKB-UniRule"/>
</dbReference>
<evidence type="ECO:0000256" key="4">
    <source>
        <dbReference type="ARBA" id="ARBA00023125"/>
    </source>
</evidence>
<accession>A0A1I7IAC7</accession>
<evidence type="ECO:0000256" key="2">
    <source>
        <dbReference type="ARBA" id="ARBA00010961"/>
    </source>
</evidence>
<dbReference type="GO" id="GO:0003677">
    <property type="term" value="F:DNA binding"/>
    <property type="evidence" value="ECO:0007669"/>
    <property type="project" value="UniProtKB-UniRule"/>
</dbReference>
<sequence>MSNYLKENDVHIKDGTDVNSIMRDMMSIILEGTLDAEMNEELGYSRYDYKNKETDNSRNGYSKKTMHTSYGDMEIDVPRDRNGEFEPQVIKKYQNTITQDMEEKIISMYAKGMTTADIESHMRDLYDIEISDSTISRITDKILPIVKEWQERPLEEVYAVVFMDAIHYHVRSEGRIVKRAVYIAIGIDMSGRKDVLGMYVGENESAKFWLSIMNSLKNRGVEEILITCVDGLSGFPQAIEAVYPHAEVQQCIIHQIRNSTKYVSYKDLKKLTVRRLIYTTNTIEGFNRQLRKVTKSKTVFPSDDSLLKMLYLAMIDITKKWMGHRQDWGQIHSQLEIYFEERIEGHSY</sequence>
<dbReference type="AlphaFoldDB" id="A0A1I7IAC7"/>